<dbReference type="Proteomes" id="UP000034072">
    <property type="component" value="Unassembled WGS sequence"/>
</dbReference>
<gene>
    <name evidence="1" type="ORF">UT75_C0007G0033</name>
</gene>
<reference evidence="1 2" key="1">
    <citation type="journal article" date="2015" name="Nature">
        <title>rRNA introns, odd ribosomes, and small enigmatic genomes across a large radiation of phyla.</title>
        <authorList>
            <person name="Brown C.T."/>
            <person name="Hug L.A."/>
            <person name="Thomas B.C."/>
            <person name="Sharon I."/>
            <person name="Castelle C.J."/>
            <person name="Singh A."/>
            <person name="Wilkins M.J."/>
            <person name="Williams K.H."/>
            <person name="Banfield J.F."/>
        </authorList>
    </citation>
    <scope>NUCLEOTIDE SEQUENCE [LARGE SCALE GENOMIC DNA]</scope>
</reference>
<accession>A0A0G0T0F9</accession>
<comment type="caution">
    <text evidence="1">The sequence shown here is derived from an EMBL/GenBank/DDBJ whole genome shotgun (WGS) entry which is preliminary data.</text>
</comment>
<evidence type="ECO:0000313" key="2">
    <source>
        <dbReference type="Proteomes" id="UP000034072"/>
    </source>
</evidence>
<organism evidence="1 2">
    <name type="scientific">Candidatus Yanofskybacteria bacterium GW2011_GWE2_40_11</name>
    <dbReference type="NCBI Taxonomy" id="1619033"/>
    <lineage>
        <taxon>Bacteria</taxon>
        <taxon>Candidatus Yanofskyibacteriota</taxon>
    </lineage>
</organism>
<protein>
    <submittedName>
        <fullName evidence="1">Uncharacterized protein</fullName>
    </submittedName>
</protein>
<dbReference type="EMBL" id="LBXZ01000007">
    <property type="protein sequence ID" value="KKR40585.1"/>
    <property type="molecule type" value="Genomic_DNA"/>
</dbReference>
<sequence length="175" mass="20288">MSEYSIIIDGVKWYIDSFRHVKPLCPKHHLPLYLEVNDYNECYLKCEECANSYMFKREFNAQKQYILDKLDSKMFKNMRFINLDDEAIPIAEAKASSKDNKYFATAVLTESKVGKRLVVYAGEKGKPTKTQIFVEPEIKRLSFDQKDLHPADVFTKLEATFDNGDATVIKKSKKP</sequence>
<evidence type="ECO:0000313" key="1">
    <source>
        <dbReference type="EMBL" id="KKR40585.1"/>
    </source>
</evidence>
<dbReference type="AlphaFoldDB" id="A0A0G0T0F9"/>
<name>A0A0G0T0F9_9BACT</name>
<proteinExistence type="predicted"/>